<dbReference type="GeneID" id="24628222"/>
<proteinExistence type="predicted"/>
<accession>A0A096XTA0</accession>
<sequence>MVINRYILCIKSLSMEDMRYVIEKVSSKTDFGGLSEDCLLPQLYRPITLVFVPSKKYVYQSLGVTTYKDEKALVYNYGTNGDGLDQLLKDIEEAKKVVTFEEELKRRYNRQIKRKTKRINNLLEQDKRGYGWHELGYLQGVVTTLEDVLDDLEERQ</sequence>
<name>A0A096XTA0_9CAUD</name>
<reference evidence="2" key="1">
    <citation type="submission" date="2014-05" db="EMBL/GenBank/DDBJ databases">
        <title>Complete genome sequence of Enterococcus faecalis bacteriophage ECP3.</title>
        <authorList>
            <person name="Kang H.-Y."/>
            <person name="Kim S."/>
            <person name="Kim J."/>
        </authorList>
    </citation>
    <scope>NUCLEOTIDE SEQUENCE [LARGE SCALE GENOMIC DNA]</scope>
    <source>
        <strain evidence="2">ECP3</strain>
    </source>
</reference>
<dbReference type="EMBL" id="KJ801817">
    <property type="protein sequence ID" value="AII28533.1"/>
    <property type="molecule type" value="Genomic_DNA"/>
</dbReference>
<keyword evidence="3" id="KW-1185">Reference proteome</keyword>
<keyword evidence="1" id="KW-0175">Coiled coil</keyword>
<feature type="coiled-coil region" evidence="1">
    <location>
        <begin position="84"/>
        <end position="125"/>
    </location>
</feature>
<dbReference type="RefSeq" id="YP_009147174.1">
    <property type="nucleotide sequence ID" value="NC_027335.2"/>
</dbReference>
<dbReference type="Proteomes" id="UP000030157">
    <property type="component" value="Segment"/>
</dbReference>
<protein>
    <submittedName>
        <fullName evidence="2">Uncharacterized protein</fullName>
    </submittedName>
</protein>
<evidence type="ECO:0000256" key="1">
    <source>
        <dbReference type="SAM" id="Coils"/>
    </source>
</evidence>
<organism evidence="2 3">
    <name type="scientific">Enterococcus phage ECP3</name>
    <dbReference type="NCBI Taxonomy" id="1498168"/>
    <lineage>
        <taxon>Viruses</taxon>
        <taxon>Duplodnaviria</taxon>
        <taxon>Heunggongvirae</taxon>
        <taxon>Uroviricota</taxon>
        <taxon>Caudoviricetes</taxon>
        <taxon>Herelleviridae</taxon>
        <taxon>Brockvirinae</taxon>
        <taxon>Kochikohdavirus</taxon>
        <taxon>Kochikohdavirus ECP3</taxon>
    </lineage>
</organism>
<evidence type="ECO:0000313" key="2">
    <source>
        <dbReference type="EMBL" id="AII28533.1"/>
    </source>
</evidence>
<evidence type="ECO:0000313" key="3">
    <source>
        <dbReference type="Proteomes" id="UP000030157"/>
    </source>
</evidence>